<name>A0A137PEF9_CONC2</name>
<dbReference type="AlphaFoldDB" id="A0A137PEF9"/>
<keyword evidence="2" id="KW-1185">Reference proteome</keyword>
<protein>
    <submittedName>
        <fullName evidence="1">Uncharacterized protein</fullName>
    </submittedName>
</protein>
<organism evidence="1 2">
    <name type="scientific">Conidiobolus coronatus (strain ATCC 28846 / CBS 209.66 / NRRL 28638)</name>
    <name type="common">Delacroixia coronata</name>
    <dbReference type="NCBI Taxonomy" id="796925"/>
    <lineage>
        <taxon>Eukaryota</taxon>
        <taxon>Fungi</taxon>
        <taxon>Fungi incertae sedis</taxon>
        <taxon>Zoopagomycota</taxon>
        <taxon>Entomophthoromycotina</taxon>
        <taxon>Entomophthoromycetes</taxon>
        <taxon>Entomophthorales</taxon>
        <taxon>Ancylistaceae</taxon>
        <taxon>Conidiobolus</taxon>
    </lineage>
</organism>
<evidence type="ECO:0000313" key="2">
    <source>
        <dbReference type="Proteomes" id="UP000070444"/>
    </source>
</evidence>
<sequence>MIAKQGIRNSSGFYKVLYARSFSNLPNLLTHSEDSGPKIIKENINTRFNNRSEENTTFPYSKQRFEKEHYGASKFEAQSPFELFCKEFKASSSKVPTGIDAEMQYFQRAWAELDNNSKEVNYCFTPLNIFFKYH</sequence>
<accession>A0A137PEF9</accession>
<proteinExistence type="predicted"/>
<dbReference type="Proteomes" id="UP000070444">
    <property type="component" value="Unassembled WGS sequence"/>
</dbReference>
<evidence type="ECO:0000313" key="1">
    <source>
        <dbReference type="EMBL" id="KXN73388.1"/>
    </source>
</evidence>
<gene>
    <name evidence="1" type="ORF">CONCODRAFT_77357</name>
</gene>
<dbReference type="EMBL" id="KQ964437">
    <property type="protein sequence ID" value="KXN73388.1"/>
    <property type="molecule type" value="Genomic_DNA"/>
</dbReference>
<reference evidence="1 2" key="1">
    <citation type="journal article" date="2015" name="Genome Biol. Evol.">
        <title>Phylogenomic analyses indicate that early fungi evolved digesting cell walls of algal ancestors of land plants.</title>
        <authorList>
            <person name="Chang Y."/>
            <person name="Wang S."/>
            <person name="Sekimoto S."/>
            <person name="Aerts A.L."/>
            <person name="Choi C."/>
            <person name="Clum A."/>
            <person name="LaButti K.M."/>
            <person name="Lindquist E.A."/>
            <person name="Yee Ngan C."/>
            <person name="Ohm R.A."/>
            <person name="Salamov A.A."/>
            <person name="Grigoriev I.V."/>
            <person name="Spatafora J.W."/>
            <person name="Berbee M.L."/>
        </authorList>
    </citation>
    <scope>NUCLEOTIDE SEQUENCE [LARGE SCALE GENOMIC DNA]</scope>
    <source>
        <strain evidence="1 2">NRRL 28638</strain>
    </source>
</reference>